<organism evidence="8 9">
    <name type="scientific">Owenia fusiformis</name>
    <name type="common">Polychaete worm</name>
    <dbReference type="NCBI Taxonomy" id="6347"/>
    <lineage>
        <taxon>Eukaryota</taxon>
        <taxon>Metazoa</taxon>
        <taxon>Spiralia</taxon>
        <taxon>Lophotrochozoa</taxon>
        <taxon>Annelida</taxon>
        <taxon>Polychaeta</taxon>
        <taxon>Sedentaria</taxon>
        <taxon>Canalipalpata</taxon>
        <taxon>Sabellida</taxon>
        <taxon>Oweniida</taxon>
        <taxon>Oweniidae</taxon>
        <taxon>Owenia</taxon>
    </lineage>
</organism>
<dbReference type="PROSITE" id="PS50835">
    <property type="entry name" value="IG_LIKE"/>
    <property type="match status" value="4"/>
</dbReference>
<feature type="compositionally biased region" description="Polar residues" evidence="6">
    <location>
        <begin position="391"/>
        <end position="413"/>
    </location>
</feature>
<dbReference type="InterPro" id="IPR013783">
    <property type="entry name" value="Ig-like_fold"/>
</dbReference>
<dbReference type="GO" id="GO:0098609">
    <property type="term" value="P:cell-cell adhesion"/>
    <property type="evidence" value="ECO:0007669"/>
    <property type="project" value="TreeGrafter"/>
</dbReference>
<proteinExistence type="predicted"/>
<feature type="compositionally biased region" description="Low complexity" evidence="6">
    <location>
        <begin position="316"/>
        <end position="329"/>
    </location>
</feature>
<feature type="domain" description="Ig-like" evidence="7">
    <location>
        <begin position="162"/>
        <end position="248"/>
    </location>
</feature>
<evidence type="ECO:0000256" key="6">
    <source>
        <dbReference type="SAM" id="MobiDB-lite"/>
    </source>
</evidence>
<dbReference type="InterPro" id="IPR051275">
    <property type="entry name" value="Cell_adhesion_signaling"/>
</dbReference>
<dbReference type="SMART" id="SM00408">
    <property type="entry name" value="IGc2"/>
    <property type="match status" value="3"/>
</dbReference>
<evidence type="ECO:0000313" key="8">
    <source>
        <dbReference type="EMBL" id="CAH1802717.1"/>
    </source>
</evidence>
<dbReference type="SMART" id="SM00409">
    <property type="entry name" value="IG"/>
    <property type="match status" value="3"/>
</dbReference>
<feature type="domain" description="Ig-like" evidence="7">
    <location>
        <begin position="363"/>
        <end position="439"/>
    </location>
</feature>
<reference evidence="8" key="1">
    <citation type="submission" date="2022-03" db="EMBL/GenBank/DDBJ databases">
        <authorList>
            <person name="Martin C."/>
        </authorList>
    </citation>
    <scope>NUCLEOTIDE SEQUENCE</scope>
</reference>
<keyword evidence="5" id="KW-0393">Immunoglobulin domain</keyword>
<evidence type="ECO:0000259" key="7">
    <source>
        <dbReference type="PROSITE" id="PS50835"/>
    </source>
</evidence>
<dbReference type="InterPro" id="IPR003599">
    <property type="entry name" value="Ig_sub"/>
</dbReference>
<dbReference type="Pfam" id="PF13895">
    <property type="entry name" value="Ig_2"/>
    <property type="match status" value="1"/>
</dbReference>
<dbReference type="AlphaFoldDB" id="A0A8S4QAT1"/>
<feature type="domain" description="Ig-like" evidence="7">
    <location>
        <begin position="253"/>
        <end position="358"/>
    </location>
</feature>
<dbReference type="GO" id="GO:0005911">
    <property type="term" value="C:cell-cell junction"/>
    <property type="evidence" value="ECO:0007669"/>
    <property type="project" value="TreeGrafter"/>
</dbReference>
<evidence type="ECO:0000256" key="1">
    <source>
        <dbReference type="ARBA" id="ARBA00004479"/>
    </source>
</evidence>
<sequence>VLSNNNAIQPVFASIYEITGRYNLLIRRVQDNRDFTYFTCRELQASLVSKASVIKAIAPSQPLISGADSVIEGSDAVLTCSSSGGVEAPDTKWFTEGNPITVGVVESRNTNWKTDPGATSSSVLTLSKVTKDLHEKMYECRLNNTATSDLKATITLDVKYKPGTATSRGNVEVNEQETATLRCNHPSDRGNPRSTFKWFKGASDTPFTDESSATLTISSATVDNHDDTYRCTPTNSAGDGISASVTLTVRAKPAMSKYPTGIVDAINTQPLPDNVKCIDKAKPGSSYKWYLNGSEITGSNSIYQYSSSNSMSGKWTTTTSSLSWKSGSSEAQRKAGSGSVKCEATNTAGDDEKTFNINIQYKPGTATSGGNVKVNEEETATLRCNHPNDRGNPQSTFKWFKGDSNTPLTDQSSATLTISSATVDDHDDTYKCTPTNSAG</sequence>
<feature type="non-terminal residue" evidence="8">
    <location>
        <position position="1"/>
    </location>
</feature>
<dbReference type="GO" id="GO:0005886">
    <property type="term" value="C:plasma membrane"/>
    <property type="evidence" value="ECO:0007669"/>
    <property type="project" value="TreeGrafter"/>
</dbReference>
<feature type="region of interest" description="Disordered" evidence="6">
    <location>
        <begin position="383"/>
        <end position="413"/>
    </location>
</feature>
<dbReference type="Proteomes" id="UP000749559">
    <property type="component" value="Unassembled WGS sequence"/>
</dbReference>
<keyword evidence="9" id="KW-1185">Reference proteome</keyword>
<dbReference type="OrthoDB" id="5843397at2759"/>
<dbReference type="CDD" id="cd00096">
    <property type="entry name" value="Ig"/>
    <property type="match status" value="1"/>
</dbReference>
<dbReference type="EMBL" id="CAIIXF020000051">
    <property type="protein sequence ID" value="CAH1802717.1"/>
    <property type="molecule type" value="Genomic_DNA"/>
</dbReference>
<feature type="region of interest" description="Disordered" evidence="6">
    <location>
        <begin position="316"/>
        <end position="346"/>
    </location>
</feature>
<name>A0A8S4QAT1_OWEFU</name>
<dbReference type="InterPro" id="IPR036179">
    <property type="entry name" value="Ig-like_dom_sf"/>
</dbReference>
<accession>A0A8S4QAT1</accession>
<dbReference type="Pfam" id="PF13927">
    <property type="entry name" value="Ig_3"/>
    <property type="match status" value="2"/>
</dbReference>
<gene>
    <name evidence="8" type="ORF">OFUS_LOCUS26367</name>
</gene>
<dbReference type="PANTHER" id="PTHR11640:SF31">
    <property type="entry name" value="IRREGULAR CHIASM C-ROUGHEST PROTEIN-RELATED"/>
    <property type="match status" value="1"/>
</dbReference>
<feature type="domain" description="Ig-like" evidence="7">
    <location>
        <begin position="59"/>
        <end position="155"/>
    </location>
</feature>
<keyword evidence="4" id="KW-0325">Glycoprotein</keyword>
<comment type="subcellular location">
    <subcellularLocation>
        <location evidence="1">Membrane</location>
        <topology evidence="1">Single-pass type I membrane protein</topology>
    </subcellularLocation>
</comment>
<dbReference type="PANTHER" id="PTHR11640">
    <property type="entry name" value="NEPHRIN"/>
    <property type="match status" value="1"/>
</dbReference>
<feature type="non-terminal residue" evidence="8">
    <location>
        <position position="439"/>
    </location>
</feature>
<evidence type="ECO:0000313" key="9">
    <source>
        <dbReference type="Proteomes" id="UP000749559"/>
    </source>
</evidence>
<dbReference type="GO" id="GO:0050839">
    <property type="term" value="F:cell adhesion molecule binding"/>
    <property type="evidence" value="ECO:0007669"/>
    <property type="project" value="TreeGrafter"/>
</dbReference>
<evidence type="ECO:0000256" key="3">
    <source>
        <dbReference type="ARBA" id="ARBA00023157"/>
    </source>
</evidence>
<dbReference type="SUPFAM" id="SSF48726">
    <property type="entry name" value="Immunoglobulin"/>
    <property type="match status" value="4"/>
</dbReference>
<keyword evidence="2" id="KW-0472">Membrane</keyword>
<dbReference type="Gene3D" id="2.60.40.10">
    <property type="entry name" value="Immunoglobulins"/>
    <property type="match status" value="4"/>
</dbReference>
<evidence type="ECO:0000256" key="4">
    <source>
        <dbReference type="ARBA" id="ARBA00023180"/>
    </source>
</evidence>
<dbReference type="InterPro" id="IPR003598">
    <property type="entry name" value="Ig_sub2"/>
</dbReference>
<protein>
    <recommendedName>
        <fullName evidence="7">Ig-like domain-containing protein</fullName>
    </recommendedName>
</protein>
<evidence type="ECO:0000256" key="2">
    <source>
        <dbReference type="ARBA" id="ARBA00023136"/>
    </source>
</evidence>
<keyword evidence="3" id="KW-1015">Disulfide bond</keyword>
<dbReference type="InterPro" id="IPR007110">
    <property type="entry name" value="Ig-like_dom"/>
</dbReference>
<evidence type="ECO:0000256" key="5">
    <source>
        <dbReference type="ARBA" id="ARBA00023319"/>
    </source>
</evidence>
<comment type="caution">
    <text evidence="8">The sequence shown here is derived from an EMBL/GenBank/DDBJ whole genome shotgun (WGS) entry which is preliminary data.</text>
</comment>